<dbReference type="CDD" id="cd06439">
    <property type="entry name" value="CESA_like_1"/>
    <property type="match status" value="1"/>
</dbReference>
<comment type="similarity">
    <text evidence="1">Belongs to the glycosyltransferase 2 family.</text>
</comment>
<feature type="transmembrane region" description="Helical" evidence="4">
    <location>
        <begin position="353"/>
        <end position="372"/>
    </location>
</feature>
<feature type="transmembrane region" description="Helical" evidence="4">
    <location>
        <begin position="6"/>
        <end position="31"/>
    </location>
</feature>
<evidence type="ECO:0000256" key="2">
    <source>
        <dbReference type="ARBA" id="ARBA00022676"/>
    </source>
</evidence>
<dbReference type="PANTHER" id="PTHR43630">
    <property type="entry name" value="POLY-BETA-1,6-N-ACETYL-D-GLUCOSAMINE SYNTHASE"/>
    <property type="match status" value="1"/>
</dbReference>
<keyword evidence="4" id="KW-0812">Transmembrane</keyword>
<protein>
    <submittedName>
        <fullName evidence="6">Glycosyltransferase family 2 protein</fullName>
    </submittedName>
</protein>
<keyword evidence="4" id="KW-1133">Transmembrane helix</keyword>
<evidence type="ECO:0000256" key="4">
    <source>
        <dbReference type="SAM" id="Phobius"/>
    </source>
</evidence>
<accession>A0ABV3ZCC4</accession>
<dbReference type="SUPFAM" id="SSF53448">
    <property type="entry name" value="Nucleotide-diphospho-sugar transferases"/>
    <property type="match status" value="1"/>
</dbReference>
<reference evidence="6 7" key="1">
    <citation type="submission" date="2023-07" db="EMBL/GenBank/DDBJ databases">
        <authorList>
            <person name="Lian W.-H."/>
        </authorList>
    </citation>
    <scope>NUCLEOTIDE SEQUENCE [LARGE SCALE GENOMIC DNA]</scope>
    <source>
        <strain evidence="6 7">SYSU DXS3180</strain>
    </source>
</reference>
<gene>
    <name evidence="6" type="ORF">QTN47_08445</name>
</gene>
<sequence length="396" mass="45375">MIILLQTIFWLSIFFLFYNYVGYAIVTWVLIKLSSKRRAYDYDVDAPGVTMIIAAYNEESFVEQKILNTLALDYPKDRLQVIFITDGSTDSTPDIIRNYPEIELLHKSERSGKTAALNRAVPYAKYGILVMCDANTMLNKDCIKELAKHYQDETIGAVAGEKKVLSADGLTKQEGLYWKYESALKKLDATYQTIVGAAGELFSLRKNLWQHVEEDTILDDFMISMRIVQQGYRVHYEPRAYATETASASVKEEAKRKVRIAAGGFQSMARLLPMLNIFRHGKSSFLYISHRVLRWAVCPFCLVLLLLSSLALFFVSDQLIFKIAFVMQVFVYGLMILNSVLSPKGVKIPVIQPLQYFVFMNICVIRGFFRYMKGEQSATWERAQRQILQEAAEINR</sequence>
<keyword evidence="4" id="KW-0472">Membrane</keyword>
<dbReference type="InterPro" id="IPR001173">
    <property type="entry name" value="Glyco_trans_2-like"/>
</dbReference>
<keyword evidence="3" id="KW-0808">Transferase</keyword>
<name>A0ABV3ZCC4_9BACT</name>
<dbReference type="EMBL" id="JAULBC010000002">
    <property type="protein sequence ID" value="MEX6687516.1"/>
    <property type="molecule type" value="Genomic_DNA"/>
</dbReference>
<dbReference type="PANTHER" id="PTHR43630:SF1">
    <property type="entry name" value="POLY-BETA-1,6-N-ACETYL-D-GLUCOSAMINE SYNTHASE"/>
    <property type="match status" value="1"/>
</dbReference>
<feature type="domain" description="Glycosyltransferase 2-like" evidence="5">
    <location>
        <begin position="51"/>
        <end position="172"/>
    </location>
</feature>
<dbReference type="Proteomes" id="UP001560573">
    <property type="component" value="Unassembled WGS sequence"/>
</dbReference>
<dbReference type="InterPro" id="IPR029044">
    <property type="entry name" value="Nucleotide-diphossugar_trans"/>
</dbReference>
<evidence type="ECO:0000256" key="1">
    <source>
        <dbReference type="ARBA" id="ARBA00006739"/>
    </source>
</evidence>
<dbReference type="RefSeq" id="WP_369328921.1">
    <property type="nucleotide sequence ID" value="NZ_JAULBC010000002.1"/>
</dbReference>
<organism evidence="6 7">
    <name type="scientific">Danxiaibacter flavus</name>
    <dbReference type="NCBI Taxonomy" id="3049108"/>
    <lineage>
        <taxon>Bacteria</taxon>
        <taxon>Pseudomonadati</taxon>
        <taxon>Bacteroidota</taxon>
        <taxon>Chitinophagia</taxon>
        <taxon>Chitinophagales</taxon>
        <taxon>Chitinophagaceae</taxon>
        <taxon>Danxiaibacter</taxon>
    </lineage>
</organism>
<keyword evidence="7" id="KW-1185">Reference proteome</keyword>
<evidence type="ECO:0000313" key="6">
    <source>
        <dbReference type="EMBL" id="MEX6687516.1"/>
    </source>
</evidence>
<feature type="transmembrane region" description="Helical" evidence="4">
    <location>
        <begin position="320"/>
        <end position="341"/>
    </location>
</feature>
<proteinExistence type="inferred from homology"/>
<evidence type="ECO:0000256" key="3">
    <source>
        <dbReference type="ARBA" id="ARBA00022679"/>
    </source>
</evidence>
<dbReference type="Gene3D" id="3.90.550.10">
    <property type="entry name" value="Spore Coat Polysaccharide Biosynthesis Protein SpsA, Chain A"/>
    <property type="match status" value="1"/>
</dbReference>
<dbReference type="Pfam" id="PF00535">
    <property type="entry name" value="Glycos_transf_2"/>
    <property type="match status" value="1"/>
</dbReference>
<evidence type="ECO:0000313" key="7">
    <source>
        <dbReference type="Proteomes" id="UP001560573"/>
    </source>
</evidence>
<feature type="transmembrane region" description="Helical" evidence="4">
    <location>
        <begin position="292"/>
        <end position="314"/>
    </location>
</feature>
<evidence type="ECO:0000259" key="5">
    <source>
        <dbReference type="Pfam" id="PF00535"/>
    </source>
</evidence>
<keyword evidence="2" id="KW-0328">Glycosyltransferase</keyword>
<comment type="caution">
    <text evidence="6">The sequence shown here is derived from an EMBL/GenBank/DDBJ whole genome shotgun (WGS) entry which is preliminary data.</text>
</comment>